<evidence type="ECO:0000256" key="6">
    <source>
        <dbReference type="ARBA" id="ARBA00023136"/>
    </source>
</evidence>
<dbReference type="Proteomes" id="UP000183918">
    <property type="component" value="Unassembled WGS sequence"/>
</dbReference>
<keyword evidence="2 7" id="KW-0813">Transport</keyword>
<evidence type="ECO:0000256" key="1">
    <source>
        <dbReference type="ARBA" id="ARBA00004651"/>
    </source>
</evidence>
<feature type="transmembrane region" description="Helical" evidence="7">
    <location>
        <begin position="193"/>
        <end position="215"/>
    </location>
</feature>
<comment type="similarity">
    <text evidence="7">Belongs to the binding-protein-dependent transport system permease family.</text>
</comment>
<feature type="transmembrane region" description="Helical" evidence="7">
    <location>
        <begin position="90"/>
        <end position="109"/>
    </location>
</feature>
<dbReference type="GO" id="GO:0005886">
    <property type="term" value="C:plasma membrane"/>
    <property type="evidence" value="ECO:0007669"/>
    <property type="project" value="UniProtKB-SubCell"/>
</dbReference>
<accession>A0A1H3IKC5</accession>
<feature type="transmembrane region" description="Helical" evidence="7">
    <location>
        <begin position="147"/>
        <end position="172"/>
    </location>
</feature>
<comment type="subcellular location">
    <subcellularLocation>
        <location evidence="1 7">Cell membrane</location>
        <topology evidence="1 7">Multi-pass membrane protein</topology>
    </subcellularLocation>
</comment>
<evidence type="ECO:0000256" key="3">
    <source>
        <dbReference type="ARBA" id="ARBA00022475"/>
    </source>
</evidence>
<feature type="transmembrane region" description="Helical" evidence="7">
    <location>
        <begin position="121"/>
        <end position="141"/>
    </location>
</feature>
<keyword evidence="4 7" id="KW-0812">Transmembrane</keyword>
<keyword evidence="10" id="KW-1185">Reference proteome</keyword>
<organism evidence="9 10">
    <name type="scientific">Lachnobacterium bovis DSM 14045</name>
    <dbReference type="NCBI Taxonomy" id="1122142"/>
    <lineage>
        <taxon>Bacteria</taxon>
        <taxon>Bacillati</taxon>
        <taxon>Bacillota</taxon>
        <taxon>Clostridia</taxon>
        <taxon>Lachnospirales</taxon>
        <taxon>Lachnospiraceae</taxon>
        <taxon>Lachnobacterium</taxon>
    </lineage>
</organism>
<dbReference type="PROSITE" id="PS51257">
    <property type="entry name" value="PROKAR_LIPOPROTEIN"/>
    <property type="match status" value="1"/>
</dbReference>
<keyword evidence="6 7" id="KW-0472">Membrane</keyword>
<keyword evidence="5 7" id="KW-1133">Transmembrane helix</keyword>
<protein>
    <submittedName>
        <fullName evidence="9">Multiple sugar transport system permease protein</fullName>
    </submittedName>
</protein>
<keyword evidence="9" id="KW-0762">Sugar transport</keyword>
<feature type="transmembrane region" description="Helical" evidence="7">
    <location>
        <begin position="12"/>
        <end position="33"/>
    </location>
</feature>
<evidence type="ECO:0000313" key="9">
    <source>
        <dbReference type="EMBL" id="SDY28140.1"/>
    </source>
</evidence>
<dbReference type="Gene3D" id="1.10.3720.10">
    <property type="entry name" value="MetI-like"/>
    <property type="match status" value="1"/>
</dbReference>
<dbReference type="AlphaFoldDB" id="A0A1H3IKC5"/>
<dbReference type="SUPFAM" id="SSF161098">
    <property type="entry name" value="MetI-like"/>
    <property type="match status" value="1"/>
</dbReference>
<reference evidence="9 10" key="1">
    <citation type="submission" date="2016-10" db="EMBL/GenBank/DDBJ databases">
        <authorList>
            <person name="de Groot N.N."/>
        </authorList>
    </citation>
    <scope>NUCLEOTIDE SEQUENCE [LARGE SCALE GENOMIC DNA]</scope>
    <source>
        <strain evidence="9 10">DSM 14045</strain>
    </source>
</reference>
<evidence type="ECO:0000259" key="8">
    <source>
        <dbReference type="PROSITE" id="PS50928"/>
    </source>
</evidence>
<dbReference type="PROSITE" id="PS50928">
    <property type="entry name" value="ABC_TM1"/>
    <property type="match status" value="1"/>
</dbReference>
<dbReference type="STRING" id="1122142.SAMN02910414_01191"/>
<gene>
    <name evidence="9" type="ORF">SAMN02910414_01191</name>
</gene>
<dbReference type="RefSeq" id="WP_074717041.1">
    <property type="nucleotide sequence ID" value="NZ_FNPG01000012.1"/>
</dbReference>
<dbReference type="OrthoDB" id="9771544at2"/>
<evidence type="ECO:0000256" key="5">
    <source>
        <dbReference type="ARBA" id="ARBA00022989"/>
    </source>
</evidence>
<sequence length="284" mass="31822">MKNKKSSIGVNIIMLILMLFCVMPIVLLFMGSCMTDATLLHCLGPLSSEKKSSYISWIIFPIEVSFRAYIKVLFDSPEYFVAFWNSMKVAISVTVGQVIVGMPAAWALAKYKFRGKKIVEFLYLIIMFLPFQTVMLPQYIILDKLGLLDTLVGIIVIGIFQSFPVFLMLGSFKNIPDSLIEAAQIDGANDFTIFTKIAVPLAMPGIISSMILNFLEYWNIVEQPMIFLKTKSLWTLSLFLPKIDLANAKYAFGASVIMIIPCIALFREFSEELENGVASLGESK</sequence>
<dbReference type="PANTHER" id="PTHR43744:SF12">
    <property type="entry name" value="ABC TRANSPORTER PERMEASE PROTEIN MG189-RELATED"/>
    <property type="match status" value="1"/>
</dbReference>
<dbReference type="PANTHER" id="PTHR43744">
    <property type="entry name" value="ABC TRANSPORTER PERMEASE PROTEIN MG189-RELATED-RELATED"/>
    <property type="match status" value="1"/>
</dbReference>
<dbReference type="Pfam" id="PF00528">
    <property type="entry name" value="BPD_transp_1"/>
    <property type="match status" value="1"/>
</dbReference>
<evidence type="ECO:0000256" key="7">
    <source>
        <dbReference type="RuleBase" id="RU363032"/>
    </source>
</evidence>
<dbReference type="CDD" id="cd06261">
    <property type="entry name" value="TM_PBP2"/>
    <property type="match status" value="1"/>
</dbReference>
<evidence type="ECO:0000256" key="2">
    <source>
        <dbReference type="ARBA" id="ARBA00022448"/>
    </source>
</evidence>
<dbReference type="EMBL" id="FNPG01000012">
    <property type="protein sequence ID" value="SDY28140.1"/>
    <property type="molecule type" value="Genomic_DNA"/>
</dbReference>
<dbReference type="InterPro" id="IPR035906">
    <property type="entry name" value="MetI-like_sf"/>
</dbReference>
<dbReference type="InterPro" id="IPR000515">
    <property type="entry name" value="MetI-like"/>
</dbReference>
<keyword evidence="3" id="KW-1003">Cell membrane</keyword>
<proteinExistence type="inferred from homology"/>
<evidence type="ECO:0000313" key="10">
    <source>
        <dbReference type="Proteomes" id="UP000183918"/>
    </source>
</evidence>
<evidence type="ECO:0000256" key="4">
    <source>
        <dbReference type="ARBA" id="ARBA00022692"/>
    </source>
</evidence>
<feature type="domain" description="ABC transmembrane type-1" evidence="8">
    <location>
        <begin position="83"/>
        <end position="269"/>
    </location>
</feature>
<name>A0A1H3IKC5_9FIRM</name>
<dbReference type="GO" id="GO:0055085">
    <property type="term" value="P:transmembrane transport"/>
    <property type="evidence" value="ECO:0007669"/>
    <property type="project" value="InterPro"/>
</dbReference>